<name>A0A3S4QAD8_9ACAR</name>
<sequence length="217" mass="25787">MLSNLSNLKTIKIKNLDFHESFDFLSMGLLSFLTKINFDQVFMQEDDFRFLMESIGKKLAQFTISYYRYEHDASFYLQEIFNKCTNLKSLDVDFAIIKDLKLVNIPSLKDFILNVKRITFDKSSERLENVENLKFHVKFALDKEFAHLLHFCPLLRNLNLTCTYNESYLTSKAFKNLKYLKKLNLVIYYDKDFLNAVDIVTKSQTCIDFTIIRNFRH</sequence>
<proteinExistence type="predicted"/>
<dbReference type="SUPFAM" id="SSF52047">
    <property type="entry name" value="RNI-like"/>
    <property type="match status" value="1"/>
</dbReference>
<dbReference type="EMBL" id="NCKU01010362">
    <property type="protein sequence ID" value="RWS00850.1"/>
    <property type="molecule type" value="Genomic_DNA"/>
</dbReference>
<dbReference type="Gene3D" id="3.80.10.10">
    <property type="entry name" value="Ribonuclease Inhibitor"/>
    <property type="match status" value="1"/>
</dbReference>
<dbReference type="AlphaFoldDB" id="A0A3S4QAD8"/>
<evidence type="ECO:0000313" key="1">
    <source>
        <dbReference type="EMBL" id="RWS00850.1"/>
    </source>
</evidence>
<dbReference type="Proteomes" id="UP000285301">
    <property type="component" value="Unassembled WGS sequence"/>
</dbReference>
<keyword evidence="2" id="KW-1185">Reference proteome</keyword>
<reference evidence="1 2" key="1">
    <citation type="journal article" date="2018" name="Gigascience">
        <title>Genomes of trombidid mites reveal novel predicted allergens and laterally-transferred genes associated with secondary metabolism.</title>
        <authorList>
            <person name="Dong X."/>
            <person name="Chaisiri K."/>
            <person name="Xia D."/>
            <person name="Armstrong S.D."/>
            <person name="Fang Y."/>
            <person name="Donnelly M.J."/>
            <person name="Kadowaki T."/>
            <person name="McGarry J.W."/>
            <person name="Darby A.C."/>
            <person name="Makepeace B.L."/>
        </authorList>
    </citation>
    <scope>NUCLEOTIDE SEQUENCE [LARGE SCALE GENOMIC DNA]</scope>
    <source>
        <strain evidence="1">UoL-WK</strain>
    </source>
</reference>
<comment type="caution">
    <text evidence="1">The sequence shown here is derived from an EMBL/GenBank/DDBJ whole genome shotgun (WGS) entry which is preliminary data.</text>
</comment>
<dbReference type="InterPro" id="IPR032675">
    <property type="entry name" value="LRR_dom_sf"/>
</dbReference>
<accession>A0A3S4QAD8</accession>
<evidence type="ECO:0000313" key="2">
    <source>
        <dbReference type="Proteomes" id="UP000285301"/>
    </source>
</evidence>
<organism evidence="1 2">
    <name type="scientific">Dinothrombium tinctorium</name>
    <dbReference type="NCBI Taxonomy" id="1965070"/>
    <lineage>
        <taxon>Eukaryota</taxon>
        <taxon>Metazoa</taxon>
        <taxon>Ecdysozoa</taxon>
        <taxon>Arthropoda</taxon>
        <taxon>Chelicerata</taxon>
        <taxon>Arachnida</taxon>
        <taxon>Acari</taxon>
        <taxon>Acariformes</taxon>
        <taxon>Trombidiformes</taxon>
        <taxon>Prostigmata</taxon>
        <taxon>Anystina</taxon>
        <taxon>Parasitengona</taxon>
        <taxon>Trombidioidea</taxon>
        <taxon>Trombidiidae</taxon>
        <taxon>Dinothrombium</taxon>
    </lineage>
</organism>
<protein>
    <submittedName>
        <fullName evidence="1">Uncharacterized protein</fullName>
    </submittedName>
</protein>
<gene>
    <name evidence="1" type="ORF">B4U79_18620</name>
</gene>